<protein>
    <submittedName>
        <fullName evidence="1">Uncharacterized protein</fullName>
    </submittedName>
</protein>
<dbReference type="Proteomes" id="UP000245383">
    <property type="component" value="Unassembled WGS sequence"/>
</dbReference>
<name>A0A2T9YVV6_9FUNG</name>
<accession>A0A2T9YVV6</accession>
<comment type="caution">
    <text evidence="1">The sequence shown here is derived from an EMBL/GenBank/DDBJ whole genome shotgun (WGS) entry which is preliminary data.</text>
</comment>
<evidence type="ECO:0000313" key="2">
    <source>
        <dbReference type="Proteomes" id="UP000245383"/>
    </source>
</evidence>
<dbReference type="AlphaFoldDB" id="A0A2T9YVV6"/>
<keyword evidence="2" id="KW-1185">Reference proteome</keyword>
<gene>
    <name evidence="1" type="ORF">BB561_001145</name>
</gene>
<sequence length="98" mass="11530">MLKIFFQKLETVNFPWSKTRYIGADLRGNLYFERKRSGFRSKRIVKYNEGNKTMDYNTASLSDLLAEQKRLSDLAVKVNAIQQKELQDKLKSKELLPK</sequence>
<dbReference type="OrthoDB" id="10255576at2759"/>
<evidence type="ECO:0000313" key="1">
    <source>
        <dbReference type="EMBL" id="PVU96472.1"/>
    </source>
</evidence>
<dbReference type="STRING" id="133385.A0A2T9YVV6"/>
<reference evidence="1 2" key="1">
    <citation type="journal article" date="2018" name="MBio">
        <title>Comparative Genomics Reveals the Core Gene Toolbox for the Fungus-Insect Symbiosis.</title>
        <authorList>
            <person name="Wang Y."/>
            <person name="Stata M."/>
            <person name="Wang W."/>
            <person name="Stajich J.E."/>
            <person name="White M.M."/>
            <person name="Moncalvo J.M."/>
        </authorList>
    </citation>
    <scope>NUCLEOTIDE SEQUENCE [LARGE SCALE GENOMIC DNA]</scope>
    <source>
        <strain evidence="1 2">SWE-8-4</strain>
    </source>
</reference>
<organism evidence="1 2">
    <name type="scientific">Smittium simulii</name>
    <dbReference type="NCBI Taxonomy" id="133385"/>
    <lineage>
        <taxon>Eukaryota</taxon>
        <taxon>Fungi</taxon>
        <taxon>Fungi incertae sedis</taxon>
        <taxon>Zoopagomycota</taxon>
        <taxon>Kickxellomycotina</taxon>
        <taxon>Harpellomycetes</taxon>
        <taxon>Harpellales</taxon>
        <taxon>Legeriomycetaceae</taxon>
        <taxon>Smittium</taxon>
    </lineage>
</organism>
<dbReference type="EMBL" id="MBFR01000031">
    <property type="protein sequence ID" value="PVU96472.1"/>
    <property type="molecule type" value="Genomic_DNA"/>
</dbReference>
<proteinExistence type="predicted"/>